<dbReference type="CDD" id="cd00086">
    <property type="entry name" value="homeodomain"/>
    <property type="match status" value="1"/>
</dbReference>
<dbReference type="PROSITE" id="PS50071">
    <property type="entry name" value="HOMEOBOX_2"/>
    <property type="match status" value="1"/>
</dbReference>
<keyword evidence="2 3" id="KW-0539">Nucleus</keyword>
<dbReference type="Gene3D" id="1.10.10.60">
    <property type="entry name" value="Homeodomain-like"/>
    <property type="match status" value="1"/>
</dbReference>
<feature type="DNA-binding region" description="Homeobox" evidence="2">
    <location>
        <begin position="120"/>
        <end position="184"/>
    </location>
</feature>
<feature type="region of interest" description="Disordered" evidence="4">
    <location>
        <begin position="176"/>
        <end position="212"/>
    </location>
</feature>
<accession>A0AAV2DUS8</accession>
<protein>
    <recommendedName>
        <fullName evidence="5">Homeobox domain-containing protein</fullName>
    </recommendedName>
</protein>
<proteinExistence type="predicted"/>
<dbReference type="Proteomes" id="UP001497516">
    <property type="component" value="Chromosome 3"/>
</dbReference>
<evidence type="ECO:0000256" key="1">
    <source>
        <dbReference type="ARBA" id="ARBA00004123"/>
    </source>
</evidence>
<sequence>MEWDNTAAAADHHRQQQRHHDGCNNGDPILNFPSTNNNTTASNSINAAAAAAGNMLYVKVMTDDQLQTLRKQIAVYATICEQLVDMHKTLSAHQDLAAGGRLGSLYCDPLMGGVGGHKMSARQRWTPTPLQLQILERIFEQGNGTPTKQKIKEITTQLSQHGQISETNVYNWFQNRRARSKRKQVPAGTTSTTNNNNNNNNNNNGGGGGDVSEVETEVDSLQIDHHHNHHHQDMIMNCSNSKSEEMMYCRNTAEDHCFQTNHVDQLHYLSQGSQPSAAGSYNLYDQAADDYGLAG</sequence>
<feature type="compositionally biased region" description="Basic and acidic residues" evidence="4">
    <location>
        <begin position="10"/>
        <end position="22"/>
    </location>
</feature>
<evidence type="ECO:0000259" key="5">
    <source>
        <dbReference type="PROSITE" id="PS50071"/>
    </source>
</evidence>
<dbReference type="SUPFAM" id="SSF46689">
    <property type="entry name" value="Homeodomain-like"/>
    <property type="match status" value="1"/>
</dbReference>
<dbReference type="InterPro" id="IPR001356">
    <property type="entry name" value="HD"/>
</dbReference>
<gene>
    <name evidence="6" type="ORF">LTRI10_LOCUS18970</name>
</gene>
<name>A0AAV2DUS8_9ROSI</name>
<feature type="compositionally biased region" description="Low complexity" evidence="4">
    <location>
        <begin position="194"/>
        <end position="203"/>
    </location>
</feature>
<keyword evidence="2 3" id="KW-0238">DNA-binding</keyword>
<dbReference type="GO" id="GO:0003677">
    <property type="term" value="F:DNA binding"/>
    <property type="evidence" value="ECO:0007669"/>
    <property type="project" value="UniProtKB-UniRule"/>
</dbReference>
<dbReference type="GO" id="GO:0003700">
    <property type="term" value="F:DNA-binding transcription factor activity"/>
    <property type="evidence" value="ECO:0007669"/>
    <property type="project" value="InterPro"/>
</dbReference>
<comment type="subcellular location">
    <subcellularLocation>
        <location evidence="1 2 3">Nucleus</location>
    </subcellularLocation>
</comment>
<dbReference type="AlphaFoldDB" id="A0AAV2DUS8"/>
<dbReference type="GO" id="GO:0005634">
    <property type="term" value="C:nucleus"/>
    <property type="evidence" value="ECO:0007669"/>
    <property type="project" value="UniProtKB-SubCell"/>
</dbReference>
<dbReference type="InterPro" id="IPR044559">
    <property type="entry name" value="WOX13-like"/>
</dbReference>
<dbReference type="InterPro" id="IPR009057">
    <property type="entry name" value="Homeodomain-like_sf"/>
</dbReference>
<dbReference type="EMBL" id="OZ034816">
    <property type="protein sequence ID" value="CAL1377312.1"/>
    <property type="molecule type" value="Genomic_DNA"/>
</dbReference>
<dbReference type="SMART" id="SM00389">
    <property type="entry name" value="HOX"/>
    <property type="match status" value="1"/>
</dbReference>
<keyword evidence="7" id="KW-1185">Reference proteome</keyword>
<feature type="region of interest" description="Disordered" evidence="4">
    <location>
        <begin position="1"/>
        <end position="37"/>
    </location>
</feature>
<dbReference type="Pfam" id="PF00046">
    <property type="entry name" value="Homeodomain"/>
    <property type="match status" value="1"/>
</dbReference>
<organism evidence="6 7">
    <name type="scientific">Linum trigynum</name>
    <dbReference type="NCBI Taxonomy" id="586398"/>
    <lineage>
        <taxon>Eukaryota</taxon>
        <taxon>Viridiplantae</taxon>
        <taxon>Streptophyta</taxon>
        <taxon>Embryophyta</taxon>
        <taxon>Tracheophyta</taxon>
        <taxon>Spermatophyta</taxon>
        <taxon>Magnoliopsida</taxon>
        <taxon>eudicotyledons</taxon>
        <taxon>Gunneridae</taxon>
        <taxon>Pentapetalae</taxon>
        <taxon>rosids</taxon>
        <taxon>fabids</taxon>
        <taxon>Malpighiales</taxon>
        <taxon>Linaceae</taxon>
        <taxon>Linum</taxon>
    </lineage>
</organism>
<evidence type="ECO:0000256" key="4">
    <source>
        <dbReference type="SAM" id="MobiDB-lite"/>
    </source>
</evidence>
<feature type="domain" description="Homeobox" evidence="5">
    <location>
        <begin position="118"/>
        <end position="183"/>
    </location>
</feature>
<keyword evidence="2 3" id="KW-0371">Homeobox</keyword>
<dbReference type="PANTHER" id="PTHR46777:SF5">
    <property type="entry name" value="WUSCHEL-RELATED HOMEOBOX 13"/>
    <property type="match status" value="1"/>
</dbReference>
<evidence type="ECO:0000313" key="7">
    <source>
        <dbReference type="Proteomes" id="UP001497516"/>
    </source>
</evidence>
<evidence type="ECO:0000256" key="3">
    <source>
        <dbReference type="RuleBase" id="RU000682"/>
    </source>
</evidence>
<dbReference type="PANTHER" id="PTHR46777">
    <property type="entry name" value="WUSCHEL-RELATED HOMEOBOX 13"/>
    <property type="match status" value="1"/>
</dbReference>
<reference evidence="6 7" key="1">
    <citation type="submission" date="2024-04" db="EMBL/GenBank/DDBJ databases">
        <authorList>
            <person name="Fracassetti M."/>
        </authorList>
    </citation>
    <scope>NUCLEOTIDE SEQUENCE [LARGE SCALE GENOMIC DNA]</scope>
</reference>
<evidence type="ECO:0000313" key="6">
    <source>
        <dbReference type="EMBL" id="CAL1377312.1"/>
    </source>
</evidence>
<evidence type="ECO:0000256" key="2">
    <source>
        <dbReference type="PROSITE-ProRule" id="PRU00108"/>
    </source>
</evidence>